<dbReference type="Proteomes" id="UP001228581">
    <property type="component" value="Unassembled WGS sequence"/>
</dbReference>
<reference evidence="1 2" key="1">
    <citation type="submission" date="2023-05" db="EMBL/GenBank/DDBJ databases">
        <authorList>
            <person name="Zhang X."/>
        </authorList>
    </citation>
    <scope>NUCLEOTIDE SEQUENCE [LARGE SCALE GENOMIC DNA]</scope>
    <source>
        <strain evidence="1 2">DM2B3-1</strain>
    </source>
</reference>
<evidence type="ECO:0000313" key="2">
    <source>
        <dbReference type="Proteomes" id="UP001228581"/>
    </source>
</evidence>
<evidence type="ECO:0000313" key="1">
    <source>
        <dbReference type="EMBL" id="MDJ1496950.1"/>
    </source>
</evidence>
<dbReference type="EMBL" id="JASJOT010000027">
    <property type="protein sequence ID" value="MDJ1496950.1"/>
    <property type="molecule type" value="Genomic_DNA"/>
</dbReference>
<organism evidence="1 2">
    <name type="scientific">Xanthocytophaga flava</name>
    <dbReference type="NCBI Taxonomy" id="3048013"/>
    <lineage>
        <taxon>Bacteria</taxon>
        <taxon>Pseudomonadati</taxon>
        <taxon>Bacteroidota</taxon>
        <taxon>Cytophagia</taxon>
        <taxon>Cytophagales</taxon>
        <taxon>Rhodocytophagaceae</taxon>
        <taxon>Xanthocytophaga</taxon>
    </lineage>
</organism>
<keyword evidence="2" id="KW-1185">Reference proteome</keyword>
<sequence>MSAFHYLQIAPKSNTIITLTDIDTLVSRLQENKLIESQITLITGQQKNIRDISFWDFQDETPQSKLVSGSSLSILDTTSIASLNPGQNYAFKVHLSKTNGVFAGLEVFSSTDRKDFPLFIIYVSDPISFTLYRQDEEDEDENLLSTKVQNINCIITSSGNDMESLLELGEEPEKYALFYNQIKSTLGELEIGSYIE</sequence>
<comment type="caution">
    <text evidence="1">The sequence shown here is derived from an EMBL/GenBank/DDBJ whole genome shotgun (WGS) entry which is preliminary data.</text>
</comment>
<gene>
    <name evidence="1" type="ORF">QNI19_28700</name>
</gene>
<name>A0ABT7CT52_9BACT</name>
<dbReference type="RefSeq" id="WP_314002123.1">
    <property type="nucleotide sequence ID" value="NZ_JASJOR010000029.1"/>
</dbReference>
<proteinExistence type="predicted"/>
<accession>A0ABT7CT52</accession>
<protein>
    <submittedName>
        <fullName evidence="1">Uncharacterized protein</fullName>
    </submittedName>
</protein>